<feature type="compositionally biased region" description="Polar residues" evidence="2">
    <location>
        <begin position="676"/>
        <end position="688"/>
    </location>
</feature>
<name>A0A0G1A0Z0_UNCKA</name>
<evidence type="ECO:0000256" key="1">
    <source>
        <dbReference type="PROSITE-ProRule" id="PRU00339"/>
    </source>
</evidence>
<dbReference type="EMBL" id="LCBX01000059">
    <property type="protein sequence ID" value="KKS19038.1"/>
    <property type="molecule type" value="Genomic_DNA"/>
</dbReference>
<feature type="transmembrane region" description="Helical" evidence="3">
    <location>
        <begin position="72"/>
        <end position="92"/>
    </location>
</feature>
<feature type="transmembrane region" description="Helical" evidence="3">
    <location>
        <begin position="338"/>
        <end position="361"/>
    </location>
</feature>
<feature type="transmembrane region" description="Helical" evidence="3">
    <location>
        <begin position="452"/>
        <end position="473"/>
    </location>
</feature>
<protein>
    <submittedName>
        <fullName evidence="4">Uncharacterized protein</fullName>
    </submittedName>
</protein>
<dbReference type="AlphaFoldDB" id="A0A0G1A0Z0"/>
<feature type="transmembrane region" description="Helical" evidence="3">
    <location>
        <begin position="12"/>
        <end position="29"/>
    </location>
</feature>
<dbReference type="InterPro" id="IPR019734">
    <property type="entry name" value="TPR_rpt"/>
</dbReference>
<feature type="transmembrane region" description="Helical" evidence="3">
    <location>
        <begin position="104"/>
        <end position="121"/>
    </location>
</feature>
<feature type="transmembrane region" description="Helical" evidence="3">
    <location>
        <begin position="373"/>
        <end position="393"/>
    </location>
</feature>
<dbReference type="Gene3D" id="1.25.40.10">
    <property type="entry name" value="Tetratricopeptide repeat domain"/>
    <property type="match status" value="1"/>
</dbReference>
<feature type="transmembrane region" description="Helical" evidence="3">
    <location>
        <begin position="174"/>
        <end position="192"/>
    </location>
</feature>
<keyword evidence="3" id="KW-0812">Transmembrane</keyword>
<dbReference type="InterPro" id="IPR051533">
    <property type="entry name" value="WaaL-like"/>
</dbReference>
<feature type="transmembrane region" description="Helical" evidence="3">
    <location>
        <begin position="133"/>
        <end position="154"/>
    </location>
</feature>
<feature type="repeat" description="TPR" evidence="1">
    <location>
        <begin position="603"/>
        <end position="636"/>
    </location>
</feature>
<dbReference type="InterPro" id="IPR011990">
    <property type="entry name" value="TPR-like_helical_dom_sf"/>
</dbReference>
<evidence type="ECO:0000313" key="4">
    <source>
        <dbReference type="EMBL" id="KKS19038.1"/>
    </source>
</evidence>
<comment type="caution">
    <text evidence="4">The sequence shown here is derived from an EMBL/GenBank/DDBJ whole genome shotgun (WGS) entry which is preliminary data.</text>
</comment>
<dbReference type="PANTHER" id="PTHR37422:SF13">
    <property type="entry name" value="LIPOPOLYSACCHARIDE BIOSYNTHESIS PROTEIN PA4999-RELATED"/>
    <property type="match status" value="1"/>
</dbReference>
<evidence type="ECO:0000313" key="5">
    <source>
        <dbReference type="Proteomes" id="UP000034507"/>
    </source>
</evidence>
<feature type="transmembrane region" description="Helical" evidence="3">
    <location>
        <begin position="41"/>
        <end position="60"/>
    </location>
</feature>
<proteinExistence type="predicted"/>
<evidence type="ECO:0000256" key="2">
    <source>
        <dbReference type="SAM" id="MobiDB-lite"/>
    </source>
</evidence>
<organism evidence="4 5">
    <name type="scientific">candidate division WWE3 bacterium GW2011_GWC1_41_7</name>
    <dbReference type="NCBI Taxonomy" id="1619119"/>
    <lineage>
        <taxon>Bacteria</taxon>
        <taxon>Katanobacteria</taxon>
    </lineage>
</organism>
<keyword evidence="3" id="KW-0472">Membrane</keyword>
<feature type="transmembrane region" description="Helical" evidence="3">
    <location>
        <begin position="222"/>
        <end position="238"/>
    </location>
</feature>
<feature type="transmembrane region" description="Helical" evidence="3">
    <location>
        <begin position="399"/>
        <end position="418"/>
    </location>
</feature>
<evidence type="ECO:0000256" key="3">
    <source>
        <dbReference type="SAM" id="Phobius"/>
    </source>
</evidence>
<accession>A0A0G1A0Z0</accession>
<reference evidence="4 5" key="1">
    <citation type="journal article" date="2015" name="Nature">
        <title>rRNA introns, odd ribosomes, and small enigmatic genomes across a large radiation of phyla.</title>
        <authorList>
            <person name="Brown C.T."/>
            <person name="Hug L.A."/>
            <person name="Thomas B.C."/>
            <person name="Sharon I."/>
            <person name="Castelle C.J."/>
            <person name="Singh A."/>
            <person name="Wilkins M.J."/>
            <person name="Williams K.H."/>
            <person name="Banfield J.F."/>
        </authorList>
    </citation>
    <scope>NUCLEOTIDE SEQUENCE [LARGE SCALE GENOMIC DNA]</scope>
</reference>
<sequence length="716" mass="78516">MTEKKLNLIDTLLNLVPVLLAFLMPVFFLPITSEFFEFNKFALLAVTTSVLLILWVLSMIQNKRVYVTRSVLDVGLVLVLVSFVLSSVFSVHKVSSIFGSYGRWFPSLFSFAILLAFYYVVSANLRSSLRTVYYALIAGSTLSTLVALLSYFGIKLGSAVYFQSVNFNLTGSSTTAALVAVVGALLAMILMIRTNTQAIKMFLLQAVALNMLGVALLGTWQIWTVFAVGLLAAFYFLPGDTIRSNKTLLLALGGIFTAFVLIFAMPTTREVLVNSNYPREITLPAKESQVVAFSVLRDYPLLGSGPSTFYLNYPNYKSLAMNATTYWNVRFDKPFSEAFNILSSLGLIGILMTALFAVRLLKVVAFAKKSEDNSGLLAAAGTGLIVMSAYFLLAYANVLTAFLFMLFLATSVALASVFKEKRVGEDVSLGISSFSSDSSMSILNDLGERKEIFPYIVSAPVVGLVALGMFQLFRMYSGEYYIRQAIAAAAQNNGSLTYQMQVKAININPRRDAYHNAYAQTNMALANTLASKPDLTDQEKVTIQTLIAQAIRSSRVTTETLNPTNVANWETRAFVYRALVGVAKDADQWAFFRQATSLKPDYANAHYNFGHALMKLNAYADAQREFELVLRMVPADTADYTKASADLETAKTMAVQAGSKAQPTVEQLEGSAIPVNGQSDAQKQTQESLIKPGEEERIESLPVNSTSTTTPSAPRR</sequence>
<dbReference type="PROSITE" id="PS50005">
    <property type="entry name" value="TPR"/>
    <property type="match status" value="1"/>
</dbReference>
<feature type="transmembrane region" description="Helical" evidence="3">
    <location>
        <begin position="247"/>
        <end position="265"/>
    </location>
</feature>
<dbReference type="PATRIC" id="fig|1619119.3.peg.927"/>
<feature type="compositionally biased region" description="Low complexity" evidence="2">
    <location>
        <begin position="705"/>
        <end position="716"/>
    </location>
</feature>
<feature type="region of interest" description="Disordered" evidence="2">
    <location>
        <begin position="658"/>
        <end position="716"/>
    </location>
</feature>
<keyword evidence="1" id="KW-0802">TPR repeat</keyword>
<keyword evidence="3" id="KW-1133">Transmembrane helix</keyword>
<dbReference type="PANTHER" id="PTHR37422">
    <property type="entry name" value="TEICHURONIC ACID BIOSYNTHESIS PROTEIN TUAE"/>
    <property type="match status" value="1"/>
</dbReference>
<gene>
    <name evidence="4" type="ORF">UU77_C0059G0005</name>
</gene>
<dbReference type="Proteomes" id="UP000034507">
    <property type="component" value="Unassembled WGS sequence"/>
</dbReference>
<dbReference type="SUPFAM" id="SSF48452">
    <property type="entry name" value="TPR-like"/>
    <property type="match status" value="1"/>
</dbReference>